<accession>I3SWS7</accession>
<protein>
    <submittedName>
        <fullName evidence="1">Uncharacterized protein</fullName>
    </submittedName>
</protein>
<name>I3SWS7_MEDTR</name>
<reference evidence="2" key="2">
    <citation type="journal article" date="2018" name="Nat. Plants">
        <title>Whole-genome landscape of Medicago truncatula symbiotic genes.</title>
        <authorList>
            <person name="Pecrix Y."/>
            <person name="Gamas P."/>
            <person name="Carrere S."/>
        </authorList>
    </citation>
    <scope>NUCLEOTIDE SEQUENCE</scope>
    <source>
        <tissue evidence="2">Leaves</tissue>
    </source>
</reference>
<evidence type="ECO:0000313" key="2">
    <source>
        <dbReference type="EMBL" id="RHN75324.1"/>
    </source>
</evidence>
<dbReference type="Proteomes" id="UP000265566">
    <property type="component" value="Chromosome 2"/>
</dbReference>
<dbReference type="EMBL" id="PSQE01000002">
    <property type="protein sequence ID" value="RHN75324.1"/>
    <property type="molecule type" value="Genomic_DNA"/>
</dbReference>
<gene>
    <name evidence="2" type="ORF">MtrunA17_Chr2g0319931</name>
</gene>
<dbReference type="EMBL" id="BT144925">
    <property type="protein sequence ID" value="AFK44719.1"/>
    <property type="molecule type" value="mRNA"/>
</dbReference>
<proteinExistence type="evidence at transcript level"/>
<organism evidence="1">
    <name type="scientific">Medicago truncatula</name>
    <name type="common">Barrel medic</name>
    <name type="synonym">Medicago tribuloides</name>
    <dbReference type="NCBI Taxonomy" id="3880"/>
    <lineage>
        <taxon>Eukaryota</taxon>
        <taxon>Viridiplantae</taxon>
        <taxon>Streptophyta</taxon>
        <taxon>Embryophyta</taxon>
        <taxon>Tracheophyta</taxon>
        <taxon>Spermatophyta</taxon>
        <taxon>Magnoliopsida</taxon>
        <taxon>eudicotyledons</taxon>
        <taxon>Gunneridae</taxon>
        <taxon>Pentapetalae</taxon>
        <taxon>rosids</taxon>
        <taxon>fabids</taxon>
        <taxon>Fabales</taxon>
        <taxon>Fabaceae</taxon>
        <taxon>Papilionoideae</taxon>
        <taxon>50 kb inversion clade</taxon>
        <taxon>NPAAA clade</taxon>
        <taxon>Hologalegina</taxon>
        <taxon>IRL clade</taxon>
        <taxon>Trifolieae</taxon>
        <taxon>Medicago</taxon>
    </lineage>
</organism>
<evidence type="ECO:0000313" key="1">
    <source>
        <dbReference type="EMBL" id="AFK44719.1"/>
    </source>
</evidence>
<dbReference type="Gramene" id="rna11506">
    <property type="protein sequence ID" value="RHN75324.1"/>
    <property type="gene ID" value="gene11506"/>
</dbReference>
<sequence>MTQCFYYLLNNILNLSKLWPEREKDINTKIISKETVRKLS</sequence>
<reference evidence="1" key="1">
    <citation type="submission" date="2012-05" db="EMBL/GenBank/DDBJ databases">
        <authorList>
            <person name="Krishnakumar V."/>
            <person name="Cheung F."/>
            <person name="Xiao Y."/>
            <person name="Chan A."/>
            <person name="Moskal W.A."/>
            <person name="Town C.D."/>
        </authorList>
    </citation>
    <scope>NUCLEOTIDE SEQUENCE</scope>
</reference>
<dbReference type="AlphaFoldDB" id="I3SWS7"/>